<protein>
    <submittedName>
        <fullName evidence="3">DUF4880 domain-containing protein</fullName>
    </submittedName>
</protein>
<evidence type="ECO:0000259" key="1">
    <source>
        <dbReference type="Pfam" id="PF04773"/>
    </source>
</evidence>
<dbReference type="EMBL" id="WUEY01000012">
    <property type="protein sequence ID" value="NEI72396.1"/>
    <property type="molecule type" value="Genomic_DNA"/>
</dbReference>
<dbReference type="AlphaFoldDB" id="A0A6L9UE32"/>
<dbReference type="PANTHER" id="PTHR30273">
    <property type="entry name" value="PERIPLASMIC SIGNAL SENSOR AND SIGMA FACTOR ACTIVATOR FECR-RELATED"/>
    <property type="match status" value="1"/>
</dbReference>
<dbReference type="Pfam" id="PF04773">
    <property type="entry name" value="FecR"/>
    <property type="match status" value="1"/>
</dbReference>
<comment type="caution">
    <text evidence="3">The sequence shown here is derived from an EMBL/GenBank/DDBJ whole genome shotgun (WGS) entry which is preliminary data.</text>
</comment>
<proteinExistence type="predicted"/>
<evidence type="ECO:0000259" key="2">
    <source>
        <dbReference type="Pfam" id="PF16220"/>
    </source>
</evidence>
<dbReference type="InterPro" id="IPR006860">
    <property type="entry name" value="FecR"/>
</dbReference>
<sequence>MPKSPRNSTFRSVPSSWKSARLATIAVGGWTTRTEFDRPGRRGLSTFQFSSVNSTGCARIHEFILARDRDLDQDIDALKKEATTWIVRLTSGDATVADANALKRWRAESPAHESAFQDAAQTWNRLGPALETQLARPHTAVTRRRFLAAGSLAAGSAGAVFCLTELGFIPSMGMLLADYTTAIGEQRTIRMPDGSTAALDGGTALSLRFSQTERQASLVAGAAVFDVTHDSARPFAVSAANGRTMGTDASFAVSLATDEVSVECLRGHVGVECRGRDDLIQGEAVNYSVDGLSEKTKADIATSAAWRNGLLVFKNRTVADVVSDLNRHRRGKIIIANSSLQARRISGVFHLDRPEEVLSHLEATLRARRVSLPGSVVVLL</sequence>
<name>A0A6L9UE32_9HYPH</name>
<dbReference type="Proteomes" id="UP000483035">
    <property type="component" value="Unassembled WGS sequence"/>
</dbReference>
<dbReference type="GO" id="GO:0016989">
    <property type="term" value="F:sigma factor antagonist activity"/>
    <property type="evidence" value="ECO:0007669"/>
    <property type="project" value="TreeGrafter"/>
</dbReference>
<feature type="domain" description="FecR protein" evidence="1">
    <location>
        <begin position="178"/>
        <end position="269"/>
    </location>
</feature>
<reference evidence="3 4" key="1">
    <citation type="submission" date="2019-12" db="EMBL/GenBank/DDBJ databases">
        <title>Rhizobium genotypes associated with high levels of biological nitrogen fixation by grain legumes in a temperate-maritime cropping system.</title>
        <authorList>
            <person name="Maluk M."/>
            <person name="Francesc Ferrando Molina F."/>
            <person name="Lopez Del Egido L."/>
            <person name="Lafos M."/>
            <person name="Langarica-Fuentes A."/>
            <person name="Gebre Yohannes G."/>
            <person name="Young M.W."/>
            <person name="Martin P."/>
            <person name="Gantlett R."/>
            <person name="Kenicer G."/>
            <person name="Hawes C."/>
            <person name="Begg G.S."/>
            <person name="Quilliam R.S."/>
            <person name="Squire G.R."/>
            <person name="Poole P.S."/>
            <person name="Young P.W."/>
            <person name="Iannetta P.M."/>
            <person name="James E.K."/>
        </authorList>
    </citation>
    <scope>NUCLEOTIDE SEQUENCE [LARGE SCALE GENOMIC DNA]</scope>
    <source>
        <strain evidence="3 4">JHI1118</strain>
    </source>
</reference>
<dbReference type="Gene3D" id="2.60.120.1440">
    <property type="match status" value="1"/>
</dbReference>
<accession>A0A6L9UE32</accession>
<organism evidence="3 4">
    <name type="scientific">Rhizobium lusitanum</name>
    <dbReference type="NCBI Taxonomy" id="293958"/>
    <lineage>
        <taxon>Bacteria</taxon>
        <taxon>Pseudomonadati</taxon>
        <taxon>Pseudomonadota</taxon>
        <taxon>Alphaproteobacteria</taxon>
        <taxon>Hyphomicrobiales</taxon>
        <taxon>Rhizobiaceae</taxon>
        <taxon>Rhizobium/Agrobacterium group</taxon>
        <taxon>Rhizobium</taxon>
    </lineage>
</organism>
<dbReference type="InterPro" id="IPR012373">
    <property type="entry name" value="Ferrdict_sens_TM"/>
</dbReference>
<evidence type="ECO:0000313" key="4">
    <source>
        <dbReference type="Proteomes" id="UP000483035"/>
    </source>
</evidence>
<dbReference type="InterPro" id="IPR032623">
    <property type="entry name" value="FecR_N"/>
</dbReference>
<gene>
    <name evidence="3" type="ORF">GR212_22680</name>
</gene>
<feature type="domain" description="FecR N-terminal" evidence="2">
    <location>
        <begin position="80"/>
        <end position="121"/>
    </location>
</feature>
<dbReference type="Pfam" id="PF16220">
    <property type="entry name" value="DUF4880"/>
    <property type="match status" value="1"/>
</dbReference>
<dbReference type="PANTHER" id="PTHR30273:SF2">
    <property type="entry name" value="PROTEIN FECR"/>
    <property type="match status" value="1"/>
</dbReference>
<dbReference type="Gene3D" id="3.55.50.30">
    <property type="match status" value="1"/>
</dbReference>
<evidence type="ECO:0000313" key="3">
    <source>
        <dbReference type="EMBL" id="NEI72396.1"/>
    </source>
</evidence>